<evidence type="ECO:0000313" key="1">
    <source>
        <dbReference type="EMBL" id="GFT80091.1"/>
    </source>
</evidence>
<organism evidence="1 2">
    <name type="scientific">Nephila pilipes</name>
    <name type="common">Giant wood spider</name>
    <name type="synonym">Nephila maculata</name>
    <dbReference type="NCBI Taxonomy" id="299642"/>
    <lineage>
        <taxon>Eukaryota</taxon>
        <taxon>Metazoa</taxon>
        <taxon>Ecdysozoa</taxon>
        <taxon>Arthropoda</taxon>
        <taxon>Chelicerata</taxon>
        <taxon>Arachnida</taxon>
        <taxon>Araneae</taxon>
        <taxon>Araneomorphae</taxon>
        <taxon>Entelegynae</taxon>
        <taxon>Araneoidea</taxon>
        <taxon>Nephilidae</taxon>
        <taxon>Nephila</taxon>
    </lineage>
</organism>
<dbReference type="AlphaFoldDB" id="A0A8X6PNA7"/>
<dbReference type="EMBL" id="BMAW01022874">
    <property type="protein sequence ID" value="GFT80091.1"/>
    <property type="molecule type" value="Genomic_DNA"/>
</dbReference>
<proteinExistence type="predicted"/>
<protein>
    <submittedName>
        <fullName evidence="1">Uncharacterized protein</fullName>
    </submittedName>
</protein>
<accession>A0A8X6PNA7</accession>
<keyword evidence="2" id="KW-1185">Reference proteome</keyword>
<comment type="caution">
    <text evidence="1">The sequence shown here is derived from an EMBL/GenBank/DDBJ whole genome shotgun (WGS) entry which is preliminary data.</text>
</comment>
<dbReference type="Proteomes" id="UP000887013">
    <property type="component" value="Unassembled WGS sequence"/>
</dbReference>
<sequence length="148" mass="16647">MANEEEKGGKIVFVTLYNDRRSIQRIGNLEILKEVVAAEVCPSVRVERSSVHMNKGPTLFGRPPRGPRPPLILCHGLYTSAAGWHAPSKGTCASLRRCSLFFFSPVEKMDQEPFTNLVFSPRRVPSFFFYVCGFVEIMVLEKSCPPQL</sequence>
<gene>
    <name evidence="1" type="ORF">NPIL_188551</name>
</gene>
<name>A0A8X6PNA7_NEPPI</name>
<reference evidence="1" key="1">
    <citation type="submission" date="2020-08" db="EMBL/GenBank/DDBJ databases">
        <title>Multicomponent nature underlies the extraordinary mechanical properties of spider dragline silk.</title>
        <authorList>
            <person name="Kono N."/>
            <person name="Nakamura H."/>
            <person name="Mori M."/>
            <person name="Yoshida Y."/>
            <person name="Ohtoshi R."/>
            <person name="Malay A.D."/>
            <person name="Moran D.A.P."/>
            <person name="Tomita M."/>
            <person name="Numata K."/>
            <person name="Arakawa K."/>
        </authorList>
    </citation>
    <scope>NUCLEOTIDE SEQUENCE</scope>
</reference>
<evidence type="ECO:0000313" key="2">
    <source>
        <dbReference type="Proteomes" id="UP000887013"/>
    </source>
</evidence>
<dbReference type="OrthoDB" id="10491815at2759"/>